<dbReference type="OrthoDB" id="10020333at2759"/>
<gene>
    <name evidence="1" type="ORF">RCL2_001801900</name>
</gene>
<reference evidence="1" key="1">
    <citation type="submission" date="2019-10" db="EMBL/GenBank/DDBJ databases">
        <title>Conservation and host-specific expression of non-tandemly repeated heterogenous ribosome RNA gene in arbuscular mycorrhizal fungi.</title>
        <authorList>
            <person name="Maeda T."/>
            <person name="Kobayashi Y."/>
            <person name="Nakagawa T."/>
            <person name="Ezawa T."/>
            <person name="Yamaguchi K."/>
            <person name="Bino T."/>
            <person name="Nishimoto Y."/>
            <person name="Shigenobu S."/>
            <person name="Kawaguchi M."/>
        </authorList>
    </citation>
    <scope>NUCLEOTIDE SEQUENCE</scope>
    <source>
        <strain evidence="1">HR1</strain>
    </source>
</reference>
<dbReference type="InterPro" id="IPR011009">
    <property type="entry name" value="Kinase-like_dom_sf"/>
</dbReference>
<sequence>MQSKNIGIRLKGYLGKGSSSTVYKIDWENSYNTPNNESVNKLVINFKYLMLNSPPLLKHIHSYGIYHRDVRPKTFIGH</sequence>
<dbReference type="SUPFAM" id="SSF56112">
    <property type="entry name" value="Protein kinase-like (PK-like)"/>
    <property type="match status" value="1"/>
</dbReference>
<dbReference type="Proteomes" id="UP000615446">
    <property type="component" value="Unassembled WGS sequence"/>
</dbReference>
<accession>A0A8H3QT36</accession>
<dbReference type="AlphaFoldDB" id="A0A8H3QT36"/>
<evidence type="ECO:0008006" key="3">
    <source>
        <dbReference type="Google" id="ProtNLM"/>
    </source>
</evidence>
<comment type="caution">
    <text evidence="1">The sequence shown here is derived from an EMBL/GenBank/DDBJ whole genome shotgun (WGS) entry which is preliminary data.</text>
</comment>
<evidence type="ECO:0000313" key="2">
    <source>
        <dbReference type="Proteomes" id="UP000615446"/>
    </source>
</evidence>
<proteinExistence type="predicted"/>
<dbReference type="EMBL" id="BLAL01000197">
    <property type="protein sequence ID" value="GES91188.1"/>
    <property type="molecule type" value="Genomic_DNA"/>
</dbReference>
<evidence type="ECO:0000313" key="1">
    <source>
        <dbReference type="EMBL" id="GES91188.1"/>
    </source>
</evidence>
<organism evidence="1 2">
    <name type="scientific">Rhizophagus clarus</name>
    <dbReference type="NCBI Taxonomy" id="94130"/>
    <lineage>
        <taxon>Eukaryota</taxon>
        <taxon>Fungi</taxon>
        <taxon>Fungi incertae sedis</taxon>
        <taxon>Mucoromycota</taxon>
        <taxon>Glomeromycotina</taxon>
        <taxon>Glomeromycetes</taxon>
        <taxon>Glomerales</taxon>
        <taxon>Glomeraceae</taxon>
        <taxon>Rhizophagus</taxon>
    </lineage>
</organism>
<name>A0A8H3QT36_9GLOM</name>
<protein>
    <recommendedName>
        <fullName evidence="3">Protein kinase domain-containing protein</fullName>
    </recommendedName>
</protein>